<organism evidence="1 2">
    <name type="scientific">Shewanella indica</name>
    <dbReference type="NCBI Taxonomy" id="768528"/>
    <lineage>
        <taxon>Bacteria</taxon>
        <taxon>Pseudomonadati</taxon>
        <taxon>Pseudomonadota</taxon>
        <taxon>Gammaproteobacteria</taxon>
        <taxon>Alteromonadales</taxon>
        <taxon>Shewanellaceae</taxon>
        <taxon>Shewanella</taxon>
    </lineage>
</organism>
<dbReference type="Proteomes" id="UP001272773">
    <property type="component" value="Unassembled WGS sequence"/>
</dbReference>
<dbReference type="EMBL" id="JAWXXR010000001">
    <property type="protein sequence ID" value="MDX6016583.1"/>
    <property type="molecule type" value="Genomic_DNA"/>
</dbReference>
<proteinExistence type="predicted"/>
<evidence type="ECO:0000313" key="1">
    <source>
        <dbReference type="EMBL" id="MDX6016583.1"/>
    </source>
</evidence>
<gene>
    <name evidence="1" type="ORF">SIL79_09520</name>
</gene>
<evidence type="ECO:0000313" key="2">
    <source>
        <dbReference type="Proteomes" id="UP001272773"/>
    </source>
</evidence>
<comment type="caution">
    <text evidence="1">The sequence shown here is derived from an EMBL/GenBank/DDBJ whole genome shotgun (WGS) entry which is preliminary data.</text>
</comment>
<protein>
    <submittedName>
        <fullName evidence="1">Uncharacterized protein</fullName>
    </submittedName>
</protein>
<accession>A0ABU4QDC6</accession>
<keyword evidence="2" id="KW-1185">Reference proteome</keyword>
<sequence>MYKKLLDFWIKVSSELNLDIDIGHKVTLDSGEVIESLLLVKGFGAKMGMLIFSKDIDITQVRKELNELGYGYSHMYPPLENEQFDIDDYVELLEDWGWTGKLSEKPF</sequence>
<reference evidence="1 2" key="1">
    <citation type="submission" date="2023-11" db="EMBL/GenBank/DDBJ databases">
        <title>MicrobeMod: A computational toolkit for identifying prokaryotic methylation and restriction-modification with nanopore sequencing.</title>
        <authorList>
            <person name="Crits-Christoph A."/>
            <person name="Kang S.C."/>
            <person name="Lee H."/>
            <person name="Ostrov N."/>
        </authorList>
    </citation>
    <scope>NUCLEOTIDE SEQUENCE [LARGE SCALE GENOMIC DNA]</scope>
    <source>
        <strain evidence="1 2">ATCC BAA-2732</strain>
    </source>
</reference>
<dbReference type="RefSeq" id="WP_025010228.1">
    <property type="nucleotide sequence ID" value="NZ_JAKCOQ010000018.1"/>
</dbReference>
<dbReference type="GeneID" id="88623746"/>
<name>A0ABU4QDC6_9GAMM</name>